<accession>B3R0R1</accession>
<sequence>MFKLKNAFKILNGSYLLSLLLILFSHNYVQALENHQIDDHPESSLNEIQQRINELSTERNRIMTQILNYRYYNPEIIEILTSRYQNLNQIIINLEQQMIILTQAPQANHYPTNYQNHNGNHSNDDNHDNRQL</sequence>
<dbReference type="HOGENOM" id="CLU_1912699_0_0_14"/>
<feature type="region of interest" description="Disordered" evidence="2">
    <location>
        <begin position="110"/>
        <end position="132"/>
    </location>
</feature>
<evidence type="ECO:0000256" key="1">
    <source>
        <dbReference type="SAM" id="Coils"/>
    </source>
</evidence>
<dbReference type="AlphaFoldDB" id="B3R0R1"/>
<evidence type="ECO:0000313" key="3">
    <source>
        <dbReference type="EMBL" id="CAP18645.1"/>
    </source>
</evidence>
<name>B3R0R1_PHYMT</name>
<feature type="coiled-coil region" evidence="1">
    <location>
        <begin position="45"/>
        <end position="104"/>
    </location>
</feature>
<dbReference type="EMBL" id="CU469464">
    <property type="protein sequence ID" value="CAP18645.1"/>
    <property type="molecule type" value="Genomic_DNA"/>
</dbReference>
<evidence type="ECO:0000313" key="4">
    <source>
        <dbReference type="Proteomes" id="UP000002020"/>
    </source>
</evidence>
<feature type="compositionally biased region" description="Basic and acidic residues" evidence="2">
    <location>
        <begin position="122"/>
        <end position="132"/>
    </location>
</feature>
<evidence type="ECO:0008006" key="5">
    <source>
        <dbReference type="Google" id="ProtNLM"/>
    </source>
</evidence>
<protein>
    <recommendedName>
        <fullName evidence="5">Sequence-variable mosaic (SVM) signal sequence domain-containing protein</fullName>
    </recommendedName>
</protein>
<keyword evidence="1" id="KW-0175">Coiled coil</keyword>
<keyword evidence="4" id="KW-1185">Reference proteome</keyword>
<dbReference type="Proteomes" id="UP000002020">
    <property type="component" value="Chromosome"/>
</dbReference>
<gene>
    <name evidence="3" type="ordered locus">ATP_00458</name>
</gene>
<evidence type="ECO:0000256" key="2">
    <source>
        <dbReference type="SAM" id="MobiDB-lite"/>
    </source>
</evidence>
<organism evidence="4">
    <name type="scientific">Phytoplasma mali (strain AT)</name>
    <dbReference type="NCBI Taxonomy" id="482235"/>
    <lineage>
        <taxon>Bacteria</taxon>
        <taxon>Bacillati</taxon>
        <taxon>Mycoplasmatota</taxon>
        <taxon>Mollicutes</taxon>
        <taxon>Acholeplasmatales</taxon>
        <taxon>Acholeplasmataceae</taxon>
        <taxon>Candidatus Phytoplasma</taxon>
        <taxon>16SrX (Apple proliferation group)</taxon>
    </lineage>
</organism>
<reference evidence="3 4" key="1">
    <citation type="journal article" date="2008" name="BMC Genomics">
        <title>The linear chromosome of the plant-pathogenic mycoplasma 'Candidatus Phytoplasma mali'.</title>
        <authorList>
            <person name="Kube M."/>
            <person name="Schneider B."/>
            <person name="Kuhl H."/>
            <person name="Dandekar T."/>
            <person name="Heitmann K."/>
            <person name="Migdoll A.M."/>
            <person name="Reinhardt R."/>
            <person name="Seemueller E."/>
        </authorList>
    </citation>
    <scope>NUCLEOTIDE SEQUENCE [LARGE SCALE GENOMIC DNA]</scope>
    <source>
        <strain evidence="3 4">AT</strain>
    </source>
</reference>
<proteinExistence type="predicted"/>
<dbReference type="KEGG" id="pml:ATP_00458"/>